<dbReference type="PROSITE" id="PS50112">
    <property type="entry name" value="PAS"/>
    <property type="match status" value="1"/>
</dbReference>
<reference evidence="14" key="2">
    <citation type="journal article" date="2020" name="Int. J. Syst. Evol. Microbiol.">
        <title>Genomic insights into a novel species Rhodoferax aquaticus sp. nov., isolated from freshwater.</title>
        <authorList>
            <person name="Li T."/>
            <person name="Zhuo Y."/>
            <person name="Jin C.Z."/>
            <person name="Wu X."/>
            <person name="Ko S.R."/>
            <person name="Jin F.J."/>
            <person name="Ahn C.Y."/>
            <person name="Oh H.M."/>
            <person name="Lee H.G."/>
            <person name="Jin L."/>
        </authorList>
    </citation>
    <scope>NUCLEOTIDE SEQUENCE [LARGE SCALE GENOMIC DNA]</scope>
    <source>
        <strain evidence="14">Gr-4</strain>
    </source>
</reference>
<dbReference type="Proteomes" id="UP000317365">
    <property type="component" value="Chromosome"/>
</dbReference>
<dbReference type="Pfam" id="PF07568">
    <property type="entry name" value="HisKA_2"/>
    <property type="match status" value="1"/>
</dbReference>
<dbReference type="InterPro" id="IPR036890">
    <property type="entry name" value="HATPase_C_sf"/>
</dbReference>
<evidence type="ECO:0000256" key="9">
    <source>
        <dbReference type="SAM" id="Phobius"/>
    </source>
</evidence>
<dbReference type="PROSITE" id="PS50109">
    <property type="entry name" value="HIS_KIN"/>
    <property type="match status" value="1"/>
</dbReference>
<evidence type="ECO:0000256" key="4">
    <source>
        <dbReference type="ARBA" id="ARBA00022553"/>
    </source>
</evidence>
<dbReference type="Pfam" id="PF02518">
    <property type="entry name" value="HATPase_c"/>
    <property type="match status" value="1"/>
</dbReference>
<dbReference type="SMART" id="SM00387">
    <property type="entry name" value="HATPase_c"/>
    <property type="match status" value="1"/>
</dbReference>
<comment type="subcellular location">
    <subcellularLocation>
        <location evidence="2">Membrane</location>
    </subcellularLocation>
</comment>
<keyword evidence="8" id="KW-0067">ATP-binding</keyword>
<dbReference type="Gene3D" id="3.30.450.20">
    <property type="entry name" value="PAS domain"/>
    <property type="match status" value="2"/>
</dbReference>
<dbReference type="SMART" id="SM00091">
    <property type="entry name" value="PAS"/>
    <property type="match status" value="1"/>
</dbReference>
<dbReference type="Pfam" id="PF00672">
    <property type="entry name" value="HAMP"/>
    <property type="match status" value="1"/>
</dbReference>
<dbReference type="CDD" id="cd18773">
    <property type="entry name" value="PDC1_HK_sensor"/>
    <property type="match status" value="1"/>
</dbReference>
<evidence type="ECO:0000256" key="5">
    <source>
        <dbReference type="ARBA" id="ARBA00022679"/>
    </source>
</evidence>
<feature type="domain" description="Histidine kinase" evidence="10">
    <location>
        <begin position="515"/>
        <end position="714"/>
    </location>
</feature>
<evidence type="ECO:0000256" key="1">
    <source>
        <dbReference type="ARBA" id="ARBA00000085"/>
    </source>
</evidence>
<dbReference type="GO" id="GO:0005524">
    <property type="term" value="F:ATP binding"/>
    <property type="evidence" value="ECO:0007669"/>
    <property type="project" value="UniProtKB-KW"/>
</dbReference>
<feature type="transmembrane region" description="Helical" evidence="9">
    <location>
        <begin position="33"/>
        <end position="53"/>
    </location>
</feature>
<dbReference type="Gene3D" id="6.10.340.10">
    <property type="match status" value="1"/>
</dbReference>
<dbReference type="NCBIfam" id="TIGR00229">
    <property type="entry name" value="sensory_box"/>
    <property type="match status" value="1"/>
</dbReference>
<sequence length="722" mass="78967">MQRLATTDVPPMSISTLHRLNFKFRHWSVRSQLFLLVSALLVPLTAVLAWLLLQHLNHIRAKAQVEVMHLAEHAGFRIQRELDNDHHMLERVAQRRLVQTMLPSQCDPVVANMVALTEEFSSLTVRNMQGRVVCTFAPKEQDGREAAAIPITSDTLKSHDFYVSAPVRHPSSGRWMVNLSHPVFSEVGQKVGWVTLSRDLLAMGASVLAQVPSDALVTVIHPNGLNLLRSQAPQNFIGKPTQMKAENATKGLRDGYLVTNDMNGVRRLFAFTAMDGVGWRIVAGRPESLVYVHYWHTLQNTAAAGALALGLAIALAWRFGTAITRPYTQLADAAAKVAHGETQVRASLTGSSEVERLSRQFNHMLQVLNHDDVLLKANELRFRTLIEWSPEPTFVHRNGELVYVNPAAVQLFGAASPLDLIGANIFTLLHPDFHASTQTRIDRVLSDTTGVPAPAADIVFLRLDGSPVEVRVDGIGVQFDGQACVLTLARDITETKKAHAALQAAVHEKVGLLNEVHHRVKNNLQIIASLLRLESRRSTLPHTKSVLDDMQGRIRSMALLHETLYRSGTFAGIDLGNYLRQLSTQSFRMMLTQGEPIGLELDVCTVTVSMDQATPCGLLVNELISNCLKHAFPNGQSGKVRVSLRQVGGDAGPDMRLELQISDTGVGLGPDFEASKSQSLGLQLVSDLVRQLGGQLVVGNTGGASFTVVFSPDTLQGPVAPA</sequence>
<dbReference type="InterPro" id="IPR011495">
    <property type="entry name" value="Sig_transdc_His_kin_sub2_dim/P"/>
</dbReference>
<dbReference type="PROSITE" id="PS50885">
    <property type="entry name" value="HAMP"/>
    <property type="match status" value="1"/>
</dbReference>
<dbReference type="CDD" id="cd00130">
    <property type="entry name" value="PAS"/>
    <property type="match status" value="1"/>
</dbReference>
<keyword evidence="5" id="KW-0808">Transferase</keyword>
<evidence type="ECO:0000256" key="2">
    <source>
        <dbReference type="ARBA" id="ARBA00004370"/>
    </source>
</evidence>
<dbReference type="EMBL" id="CP036282">
    <property type="protein sequence ID" value="QDL55490.1"/>
    <property type="molecule type" value="Genomic_DNA"/>
</dbReference>
<dbReference type="PANTHER" id="PTHR41523:SF8">
    <property type="entry name" value="ETHYLENE RESPONSE SENSOR PROTEIN"/>
    <property type="match status" value="1"/>
</dbReference>
<evidence type="ECO:0000256" key="8">
    <source>
        <dbReference type="ARBA" id="ARBA00022840"/>
    </source>
</evidence>
<evidence type="ECO:0000313" key="13">
    <source>
        <dbReference type="EMBL" id="QDL55490.1"/>
    </source>
</evidence>
<keyword evidence="4" id="KW-0597">Phosphoprotein</keyword>
<dbReference type="Pfam" id="PF13426">
    <property type="entry name" value="PAS_9"/>
    <property type="match status" value="1"/>
</dbReference>
<dbReference type="AlphaFoldDB" id="A0A515ES59"/>
<dbReference type="SUPFAM" id="SSF158472">
    <property type="entry name" value="HAMP domain-like"/>
    <property type="match status" value="1"/>
</dbReference>
<evidence type="ECO:0000256" key="6">
    <source>
        <dbReference type="ARBA" id="ARBA00022741"/>
    </source>
</evidence>
<protein>
    <recommendedName>
        <fullName evidence="3">histidine kinase</fullName>
        <ecNumber evidence="3">2.7.13.3</ecNumber>
    </recommendedName>
</protein>
<organism evidence="13 14">
    <name type="scientific">Rhodoferax aquaticus</name>
    <dbReference type="NCBI Taxonomy" id="2527691"/>
    <lineage>
        <taxon>Bacteria</taxon>
        <taxon>Pseudomonadati</taxon>
        <taxon>Pseudomonadota</taxon>
        <taxon>Betaproteobacteria</taxon>
        <taxon>Burkholderiales</taxon>
        <taxon>Comamonadaceae</taxon>
        <taxon>Rhodoferax</taxon>
    </lineage>
</organism>
<evidence type="ECO:0000259" key="12">
    <source>
        <dbReference type="PROSITE" id="PS50885"/>
    </source>
</evidence>
<dbReference type="EC" id="2.7.13.3" evidence="3"/>
<dbReference type="InterPro" id="IPR003594">
    <property type="entry name" value="HATPase_dom"/>
</dbReference>
<gene>
    <name evidence="13" type="ORF">EXZ61_15650</name>
</gene>
<evidence type="ECO:0000259" key="11">
    <source>
        <dbReference type="PROSITE" id="PS50112"/>
    </source>
</evidence>
<dbReference type="InterPro" id="IPR003660">
    <property type="entry name" value="HAMP_dom"/>
</dbReference>
<keyword evidence="9" id="KW-0472">Membrane</keyword>
<keyword evidence="7" id="KW-0418">Kinase</keyword>
<evidence type="ECO:0000256" key="3">
    <source>
        <dbReference type="ARBA" id="ARBA00012438"/>
    </source>
</evidence>
<feature type="domain" description="HAMP" evidence="12">
    <location>
        <begin position="321"/>
        <end position="373"/>
    </location>
</feature>
<keyword evidence="14" id="KW-1185">Reference proteome</keyword>
<accession>A0A515ES59</accession>
<evidence type="ECO:0000313" key="14">
    <source>
        <dbReference type="Proteomes" id="UP000317365"/>
    </source>
</evidence>
<keyword evidence="9" id="KW-0812">Transmembrane</keyword>
<dbReference type="KEGG" id="rhg:EXZ61_15650"/>
<dbReference type="SUPFAM" id="SSF55785">
    <property type="entry name" value="PYP-like sensor domain (PAS domain)"/>
    <property type="match status" value="1"/>
</dbReference>
<dbReference type="Gene3D" id="3.30.565.10">
    <property type="entry name" value="Histidine kinase-like ATPase, C-terminal domain"/>
    <property type="match status" value="1"/>
</dbReference>
<feature type="domain" description="PAS" evidence="11">
    <location>
        <begin position="378"/>
        <end position="448"/>
    </location>
</feature>
<dbReference type="PANTHER" id="PTHR41523">
    <property type="entry name" value="TWO-COMPONENT SYSTEM SENSOR PROTEIN"/>
    <property type="match status" value="1"/>
</dbReference>
<dbReference type="SUPFAM" id="SSF55874">
    <property type="entry name" value="ATPase domain of HSP90 chaperone/DNA topoisomerase II/histidine kinase"/>
    <property type="match status" value="1"/>
</dbReference>
<dbReference type="SMART" id="SM00304">
    <property type="entry name" value="HAMP"/>
    <property type="match status" value="1"/>
</dbReference>
<dbReference type="InterPro" id="IPR000014">
    <property type="entry name" value="PAS"/>
</dbReference>
<evidence type="ECO:0000259" key="10">
    <source>
        <dbReference type="PROSITE" id="PS50109"/>
    </source>
</evidence>
<evidence type="ECO:0000256" key="7">
    <source>
        <dbReference type="ARBA" id="ARBA00022777"/>
    </source>
</evidence>
<dbReference type="CDD" id="cd06225">
    <property type="entry name" value="HAMP"/>
    <property type="match status" value="1"/>
</dbReference>
<reference evidence="14" key="1">
    <citation type="submission" date="2019-02" db="EMBL/GenBank/DDBJ databases">
        <title>Complete genome sequence of Rhodoferax sp. Gr-4.</title>
        <authorList>
            <person name="Jin L."/>
        </authorList>
    </citation>
    <scope>NUCLEOTIDE SEQUENCE [LARGE SCALE GENOMIC DNA]</scope>
    <source>
        <strain evidence="14">Gr-4</strain>
    </source>
</reference>
<dbReference type="GO" id="GO:0007165">
    <property type="term" value="P:signal transduction"/>
    <property type="evidence" value="ECO:0007669"/>
    <property type="project" value="InterPro"/>
</dbReference>
<dbReference type="CDD" id="cd18774">
    <property type="entry name" value="PDC2_HK_sensor"/>
    <property type="match status" value="1"/>
</dbReference>
<dbReference type="GO" id="GO:0004673">
    <property type="term" value="F:protein histidine kinase activity"/>
    <property type="evidence" value="ECO:0007669"/>
    <property type="project" value="UniProtKB-EC"/>
</dbReference>
<keyword evidence="6" id="KW-0547">Nucleotide-binding</keyword>
<keyword evidence="9" id="KW-1133">Transmembrane helix</keyword>
<dbReference type="RefSeq" id="WP_142812647.1">
    <property type="nucleotide sequence ID" value="NZ_CP036282.1"/>
</dbReference>
<comment type="catalytic activity">
    <reaction evidence="1">
        <text>ATP + protein L-histidine = ADP + protein N-phospho-L-histidine.</text>
        <dbReference type="EC" id="2.7.13.3"/>
    </reaction>
</comment>
<dbReference type="InterPro" id="IPR005467">
    <property type="entry name" value="His_kinase_dom"/>
</dbReference>
<dbReference type="GO" id="GO:0016020">
    <property type="term" value="C:membrane"/>
    <property type="evidence" value="ECO:0007669"/>
    <property type="project" value="UniProtKB-SubCell"/>
</dbReference>
<proteinExistence type="predicted"/>
<dbReference type="InterPro" id="IPR035965">
    <property type="entry name" value="PAS-like_dom_sf"/>
</dbReference>
<name>A0A515ES59_9BURK</name>